<dbReference type="PANTHER" id="PTHR46161">
    <property type="entry name" value="NUCLEOSIDE DIPHOSPHATE KINASE"/>
    <property type="match status" value="1"/>
</dbReference>
<feature type="binding site" evidence="10">
    <location>
        <position position="103"/>
    </location>
    <ligand>
        <name>ATP</name>
        <dbReference type="ChEBI" id="CHEBI:30616"/>
    </ligand>
</feature>
<dbReference type="PRINTS" id="PR01243">
    <property type="entry name" value="NUCDPKINASE"/>
</dbReference>
<evidence type="ECO:0000313" key="14">
    <source>
        <dbReference type="EMBL" id="RWS30342.1"/>
    </source>
</evidence>
<keyword evidence="6 12" id="KW-0418">Kinase</keyword>
<dbReference type="EMBL" id="NCKV01000541">
    <property type="protein sequence ID" value="RWS30342.1"/>
    <property type="molecule type" value="Genomic_DNA"/>
</dbReference>
<keyword evidence="7 12" id="KW-0067">ATP-binding</keyword>
<dbReference type="AlphaFoldDB" id="A0A443SS78"/>
<accession>A0A443SS78</accession>
<dbReference type="GO" id="GO:0006183">
    <property type="term" value="P:GTP biosynthetic process"/>
    <property type="evidence" value="ECO:0007669"/>
    <property type="project" value="InterPro"/>
</dbReference>
<dbReference type="EC" id="2.7.4.6" evidence="12"/>
<dbReference type="GO" id="GO:0006228">
    <property type="term" value="P:UTP biosynthetic process"/>
    <property type="evidence" value="ECO:0007669"/>
    <property type="project" value="InterPro"/>
</dbReference>
<keyword evidence="9" id="KW-0546">Nucleotide metabolism</keyword>
<dbReference type="GO" id="GO:0006241">
    <property type="term" value="P:CTP biosynthetic process"/>
    <property type="evidence" value="ECO:0007669"/>
    <property type="project" value="InterPro"/>
</dbReference>
<evidence type="ECO:0000256" key="7">
    <source>
        <dbReference type="ARBA" id="ARBA00022840"/>
    </source>
</evidence>
<dbReference type="PANTHER" id="PTHR46161:SF3">
    <property type="entry name" value="NUCLEOSIDE DIPHOSPHATE KINASE DDB_G0292928-RELATED"/>
    <property type="match status" value="1"/>
</dbReference>
<evidence type="ECO:0000256" key="5">
    <source>
        <dbReference type="ARBA" id="ARBA00022741"/>
    </source>
</evidence>
<keyword evidence="3 12" id="KW-0808">Transferase</keyword>
<feature type="domain" description="Nucleoside diphosphate kinase-like" evidence="13">
    <location>
        <begin position="18"/>
        <end position="159"/>
    </location>
</feature>
<gene>
    <name evidence="14" type="ORF">B4U80_02899</name>
</gene>
<dbReference type="Pfam" id="PF00334">
    <property type="entry name" value="NDK"/>
    <property type="match status" value="1"/>
</dbReference>
<dbReference type="STRING" id="299467.A0A443SS78"/>
<dbReference type="SMART" id="SM00562">
    <property type="entry name" value="NDK"/>
    <property type="match status" value="1"/>
</dbReference>
<dbReference type="InterPro" id="IPR036850">
    <property type="entry name" value="NDK-like_dom_sf"/>
</dbReference>
<dbReference type="Gene3D" id="3.30.70.141">
    <property type="entry name" value="Nucleoside diphosphate kinase-like domain"/>
    <property type="match status" value="1"/>
</dbReference>
<evidence type="ECO:0000256" key="6">
    <source>
        <dbReference type="ARBA" id="ARBA00022777"/>
    </source>
</evidence>
<sequence>MHLTSSLRFMNNLVRPKLELTLAILKPDLCRNPDHVKAVKQIILNNGFYFIRSKSEHLSPFEAKQFYDEHKEKFFFTRLVSFMSSGPISVHIIAKENAIRQWRKLMGPTKVYIAQHEEPESIRGKFGLTDTRNATHGSDSPRSAAREVGFFFPNFSVEEWIKHEEPIFRHSQQIHFDQGEWVHKIGPPPLDNGTVFHQEIFC</sequence>
<keyword evidence="5 12" id="KW-0547">Nucleotide-binding</keyword>
<dbReference type="SUPFAM" id="SSF54919">
    <property type="entry name" value="Nucleoside diphosphate kinase, NDK"/>
    <property type="match status" value="1"/>
</dbReference>
<reference evidence="14 15" key="1">
    <citation type="journal article" date="2018" name="Gigascience">
        <title>Genomes of trombidid mites reveal novel predicted allergens and laterally-transferred genes associated with secondary metabolism.</title>
        <authorList>
            <person name="Dong X."/>
            <person name="Chaisiri K."/>
            <person name="Xia D."/>
            <person name="Armstrong S.D."/>
            <person name="Fang Y."/>
            <person name="Donnelly M.J."/>
            <person name="Kadowaki T."/>
            <person name="McGarry J.W."/>
            <person name="Darby A.C."/>
            <person name="Makepeace B.L."/>
        </authorList>
    </citation>
    <scope>NUCLEOTIDE SEQUENCE [LARGE SCALE GENOMIC DNA]</scope>
    <source>
        <strain evidence="14">UoL-UT</strain>
    </source>
</reference>
<dbReference type="InterPro" id="IPR034907">
    <property type="entry name" value="NDK-like_dom"/>
</dbReference>
<keyword evidence="2" id="KW-0963">Cytoplasm</keyword>
<dbReference type="Proteomes" id="UP000288716">
    <property type="component" value="Unassembled WGS sequence"/>
</dbReference>
<feature type="binding site" evidence="10">
    <location>
        <position position="75"/>
    </location>
    <ligand>
        <name>ATP</name>
        <dbReference type="ChEBI" id="CHEBI:30616"/>
    </ligand>
</feature>
<comment type="catalytic activity">
    <reaction evidence="12">
        <text>a 2'-deoxyribonucleoside 5'-diphosphate + ATP = a 2'-deoxyribonucleoside 5'-triphosphate + ADP</text>
        <dbReference type="Rhea" id="RHEA:44640"/>
        <dbReference type="ChEBI" id="CHEBI:30616"/>
        <dbReference type="ChEBI" id="CHEBI:61560"/>
        <dbReference type="ChEBI" id="CHEBI:73316"/>
        <dbReference type="ChEBI" id="CHEBI:456216"/>
        <dbReference type="EC" id="2.7.4.6"/>
    </reaction>
</comment>
<evidence type="ECO:0000256" key="9">
    <source>
        <dbReference type="ARBA" id="ARBA00023080"/>
    </source>
</evidence>
<keyword evidence="15" id="KW-1185">Reference proteome</keyword>
<organism evidence="14 15">
    <name type="scientific">Leptotrombidium deliense</name>
    <dbReference type="NCBI Taxonomy" id="299467"/>
    <lineage>
        <taxon>Eukaryota</taxon>
        <taxon>Metazoa</taxon>
        <taxon>Ecdysozoa</taxon>
        <taxon>Arthropoda</taxon>
        <taxon>Chelicerata</taxon>
        <taxon>Arachnida</taxon>
        <taxon>Acari</taxon>
        <taxon>Acariformes</taxon>
        <taxon>Trombidiformes</taxon>
        <taxon>Prostigmata</taxon>
        <taxon>Anystina</taxon>
        <taxon>Parasitengona</taxon>
        <taxon>Trombiculoidea</taxon>
        <taxon>Trombiculidae</taxon>
        <taxon>Leptotrombidium</taxon>
    </lineage>
</organism>
<dbReference type="InterPro" id="IPR023005">
    <property type="entry name" value="Nucleoside_diP_kinase_AS"/>
</dbReference>
<evidence type="ECO:0000256" key="1">
    <source>
        <dbReference type="ARBA" id="ARBA00008142"/>
    </source>
</evidence>
<feature type="binding site" evidence="10">
    <location>
        <position position="109"/>
    </location>
    <ligand>
        <name>ATP</name>
        <dbReference type="ChEBI" id="CHEBI:30616"/>
    </ligand>
</feature>
<evidence type="ECO:0000256" key="11">
    <source>
        <dbReference type="RuleBase" id="RU004011"/>
    </source>
</evidence>
<comment type="similarity">
    <text evidence="1 10 11">Belongs to the NDK family.</text>
</comment>
<keyword evidence="4" id="KW-0479">Metal-binding</keyword>
<dbReference type="GO" id="GO:0005524">
    <property type="term" value="F:ATP binding"/>
    <property type="evidence" value="ECO:0007669"/>
    <property type="project" value="UniProtKB-KW"/>
</dbReference>
<proteinExistence type="inferred from homology"/>
<evidence type="ECO:0000256" key="8">
    <source>
        <dbReference type="ARBA" id="ARBA00022842"/>
    </source>
</evidence>
<protein>
    <recommendedName>
        <fullName evidence="12">Nucleoside diphosphate kinase</fullName>
        <ecNumber evidence="12">2.7.4.6</ecNumber>
    </recommendedName>
</protein>
<feature type="binding site" evidence="10">
    <location>
        <position position="26"/>
    </location>
    <ligand>
        <name>ATP</name>
        <dbReference type="ChEBI" id="CHEBI:30616"/>
    </ligand>
</feature>
<evidence type="ECO:0000256" key="10">
    <source>
        <dbReference type="PROSITE-ProRule" id="PRU00706"/>
    </source>
</evidence>
<dbReference type="PROSITE" id="PS51374">
    <property type="entry name" value="NDPK_LIKE"/>
    <property type="match status" value="1"/>
</dbReference>
<evidence type="ECO:0000256" key="3">
    <source>
        <dbReference type="ARBA" id="ARBA00022679"/>
    </source>
</evidence>
<feature type="active site" description="Pros-phosphohistidine intermediate" evidence="10">
    <location>
        <position position="136"/>
    </location>
</feature>
<name>A0A443SS78_9ACAR</name>
<dbReference type="VEuPathDB" id="VectorBase:LDEU001699"/>
<dbReference type="InterPro" id="IPR001564">
    <property type="entry name" value="Nucleoside_diP_kinase"/>
</dbReference>
<evidence type="ECO:0000256" key="2">
    <source>
        <dbReference type="ARBA" id="ARBA00022490"/>
    </source>
</evidence>
<evidence type="ECO:0000259" key="13">
    <source>
        <dbReference type="SMART" id="SM00562"/>
    </source>
</evidence>
<evidence type="ECO:0000313" key="15">
    <source>
        <dbReference type="Proteomes" id="UP000288716"/>
    </source>
</evidence>
<dbReference type="GO" id="GO:0004550">
    <property type="term" value="F:nucleoside diphosphate kinase activity"/>
    <property type="evidence" value="ECO:0007669"/>
    <property type="project" value="UniProtKB-EC"/>
</dbReference>
<feature type="binding site" evidence="10">
    <location>
        <position position="133"/>
    </location>
    <ligand>
        <name>ATP</name>
        <dbReference type="ChEBI" id="CHEBI:30616"/>
    </ligand>
</feature>
<evidence type="ECO:0000256" key="4">
    <source>
        <dbReference type="ARBA" id="ARBA00022723"/>
    </source>
</evidence>
<dbReference type="OrthoDB" id="25346at2759"/>
<dbReference type="GO" id="GO:0046872">
    <property type="term" value="F:metal ion binding"/>
    <property type="evidence" value="ECO:0007669"/>
    <property type="project" value="UniProtKB-KW"/>
</dbReference>
<evidence type="ECO:0000256" key="12">
    <source>
        <dbReference type="RuleBase" id="RU004013"/>
    </source>
</evidence>
<feature type="binding site" evidence="10">
    <location>
        <position position="123"/>
    </location>
    <ligand>
        <name>ATP</name>
        <dbReference type="ChEBI" id="CHEBI:30616"/>
    </ligand>
</feature>
<comment type="caution">
    <text evidence="14">The sequence shown here is derived from an EMBL/GenBank/DDBJ whole genome shotgun (WGS) entry which is preliminary data.</text>
</comment>
<keyword evidence="8" id="KW-0460">Magnesium</keyword>
<dbReference type="PROSITE" id="PS00469">
    <property type="entry name" value="NDPK"/>
    <property type="match status" value="1"/>
</dbReference>